<organism evidence="1 2">
    <name type="scientific">Phytophthora sojae (strain P6497)</name>
    <name type="common">Soybean stem and root rot agent</name>
    <name type="synonym">Phytophthora megasperma f. sp. glycines</name>
    <dbReference type="NCBI Taxonomy" id="1094619"/>
    <lineage>
        <taxon>Eukaryota</taxon>
        <taxon>Sar</taxon>
        <taxon>Stramenopiles</taxon>
        <taxon>Oomycota</taxon>
        <taxon>Peronosporomycetes</taxon>
        <taxon>Peronosporales</taxon>
        <taxon>Peronosporaceae</taxon>
        <taxon>Phytophthora</taxon>
    </lineage>
</organism>
<evidence type="ECO:0000313" key="1">
    <source>
        <dbReference type="EMBL" id="EGZ17021.1"/>
    </source>
</evidence>
<evidence type="ECO:0000313" key="2">
    <source>
        <dbReference type="Proteomes" id="UP000002640"/>
    </source>
</evidence>
<protein>
    <submittedName>
        <fullName evidence="1">Uncharacterized protein</fullName>
    </submittedName>
</protein>
<dbReference type="Proteomes" id="UP000002640">
    <property type="component" value="Unassembled WGS sequence"/>
</dbReference>
<accession>G4ZFD2</accession>
<proteinExistence type="predicted"/>
<reference evidence="1 2" key="1">
    <citation type="journal article" date="2006" name="Science">
        <title>Phytophthora genome sequences uncover evolutionary origins and mechanisms of pathogenesis.</title>
        <authorList>
            <person name="Tyler B.M."/>
            <person name="Tripathy S."/>
            <person name="Zhang X."/>
            <person name="Dehal P."/>
            <person name="Jiang R.H."/>
            <person name="Aerts A."/>
            <person name="Arredondo F.D."/>
            <person name="Baxter L."/>
            <person name="Bensasson D."/>
            <person name="Beynon J.L."/>
            <person name="Chapman J."/>
            <person name="Damasceno C.M."/>
            <person name="Dorrance A.E."/>
            <person name="Dou D."/>
            <person name="Dickerman A.W."/>
            <person name="Dubchak I.L."/>
            <person name="Garbelotto M."/>
            <person name="Gijzen M."/>
            <person name="Gordon S.G."/>
            <person name="Govers F."/>
            <person name="Grunwald N.J."/>
            <person name="Huang W."/>
            <person name="Ivors K.L."/>
            <person name="Jones R.W."/>
            <person name="Kamoun S."/>
            <person name="Krampis K."/>
            <person name="Lamour K.H."/>
            <person name="Lee M.K."/>
            <person name="McDonald W.H."/>
            <person name="Medina M."/>
            <person name="Meijer H.J."/>
            <person name="Nordberg E.K."/>
            <person name="Maclean D.J."/>
            <person name="Ospina-Giraldo M.D."/>
            <person name="Morris P.F."/>
            <person name="Phuntumart V."/>
            <person name="Putnam N.H."/>
            <person name="Rash S."/>
            <person name="Rose J.K."/>
            <person name="Sakihama Y."/>
            <person name="Salamov A.A."/>
            <person name="Savidor A."/>
            <person name="Scheuring C.F."/>
            <person name="Smith B.M."/>
            <person name="Sobral B.W."/>
            <person name="Terry A."/>
            <person name="Torto-Alalibo T.A."/>
            <person name="Win J."/>
            <person name="Xu Z."/>
            <person name="Zhang H."/>
            <person name="Grigoriev I.V."/>
            <person name="Rokhsar D.S."/>
            <person name="Boore J.L."/>
        </authorList>
    </citation>
    <scope>NUCLEOTIDE SEQUENCE [LARGE SCALE GENOMIC DNA]</scope>
    <source>
        <strain evidence="1 2">P6497</strain>
    </source>
</reference>
<dbReference type="KEGG" id="psoj:PHYSODRAFT_331055"/>
<dbReference type="GeneID" id="20646214"/>
<dbReference type="EMBL" id="JH159154">
    <property type="protein sequence ID" value="EGZ17021.1"/>
    <property type="molecule type" value="Genomic_DNA"/>
</dbReference>
<sequence>MPATGQQRADVELKTAAMLEEMIKSTHQLDEILQRLCAADSTATVQGEQTIAPVDSVGVQDADSDSFEDCIGSPTSDGVELTAEEYFQNTDFGDANVPMKDANFQMKLGNAYYA</sequence>
<dbReference type="RefSeq" id="XP_009526079.1">
    <property type="nucleotide sequence ID" value="XM_009527784.1"/>
</dbReference>
<keyword evidence="2" id="KW-1185">Reference proteome</keyword>
<name>G4ZFD2_PHYSP</name>
<dbReference type="SMR" id="G4ZFD2"/>
<dbReference type="AlphaFoldDB" id="G4ZFD2"/>
<gene>
    <name evidence="1" type="ORF">PHYSODRAFT_331055</name>
</gene>
<dbReference type="InParanoid" id="G4ZFD2"/>